<evidence type="ECO:0000313" key="4">
    <source>
        <dbReference type="Proteomes" id="UP001174936"/>
    </source>
</evidence>
<reference evidence="3" key="1">
    <citation type="submission" date="2023-06" db="EMBL/GenBank/DDBJ databases">
        <title>Genome-scale phylogeny and comparative genomics of the fungal order Sordariales.</title>
        <authorList>
            <consortium name="Lawrence Berkeley National Laboratory"/>
            <person name="Hensen N."/>
            <person name="Bonometti L."/>
            <person name="Westerberg I."/>
            <person name="Brannstrom I.O."/>
            <person name="Guillou S."/>
            <person name="Cros-Aarteil S."/>
            <person name="Calhoun S."/>
            <person name="Haridas S."/>
            <person name="Kuo A."/>
            <person name="Mondo S."/>
            <person name="Pangilinan J."/>
            <person name="Riley R."/>
            <person name="Labutti K."/>
            <person name="Andreopoulos B."/>
            <person name="Lipzen A."/>
            <person name="Chen C."/>
            <person name="Yanf M."/>
            <person name="Daum C."/>
            <person name="Ng V."/>
            <person name="Clum A."/>
            <person name="Steindorff A."/>
            <person name="Ohm R."/>
            <person name="Martin F."/>
            <person name="Silar P."/>
            <person name="Natvig D."/>
            <person name="Lalanne C."/>
            <person name="Gautier V."/>
            <person name="Ament-Velasquez S.L."/>
            <person name="Kruys A."/>
            <person name="Hutchinson M.I."/>
            <person name="Powell A.J."/>
            <person name="Barry K."/>
            <person name="Miller A.N."/>
            <person name="Grigoriev I.V."/>
            <person name="Debuchy R."/>
            <person name="Gladieux P."/>
            <person name="Thoren M.H."/>
            <person name="Johannesson H."/>
        </authorList>
    </citation>
    <scope>NUCLEOTIDE SEQUENCE</scope>
    <source>
        <strain evidence="3">SMH2532-1</strain>
    </source>
</reference>
<proteinExistence type="predicted"/>
<dbReference type="CDD" id="cd04301">
    <property type="entry name" value="NAT_SF"/>
    <property type="match status" value="1"/>
</dbReference>
<gene>
    <name evidence="3" type="ORF">B0T16DRAFT_424982</name>
</gene>
<dbReference type="InterPro" id="IPR050769">
    <property type="entry name" value="NAT_camello-type"/>
</dbReference>
<protein>
    <recommendedName>
        <fullName evidence="2">N-acetyltransferase domain-containing protein</fullName>
    </recommendedName>
</protein>
<dbReference type="InterPro" id="IPR036390">
    <property type="entry name" value="WH_DNA-bd_sf"/>
</dbReference>
<feature type="domain" description="N-acetyltransferase" evidence="2">
    <location>
        <begin position="190"/>
        <end position="339"/>
    </location>
</feature>
<evidence type="ECO:0000259" key="2">
    <source>
        <dbReference type="PROSITE" id="PS51186"/>
    </source>
</evidence>
<dbReference type="PROSITE" id="PS51186">
    <property type="entry name" value="GNAT"/>
    <property type="match status" value="1"/>
</dbReference>
<dbReference type="Gene3D" id="1.10.10.10">
    <property type="entry name" value="Winged helix-like DNA-binding domain superfamily/Winged helix DNA-binding domain"/>
    <property type="match status" value="1"/>
</dbReference>
<comment type="caution">
    <text evidence="3">The sequence shown here is derived from an EMBL/GenBank/DDBJ whole genome shotgun (WGS) entry which is preliminary data.</text>
</comment>
<dbReference type="AlphaFoldDB" id="A0AA39YS25"/>
<dbReference type="InterPro" id="IPR016181">
    <property type="entry name" value="Acyl_CoA_acyltransferase"/>
</dbReference>
<organism evidence="3 4">
    <name type="scientific">Cercophora newfieldiana</name>
    <dbReference type="NCBI Taxonomy" id="92897"/>
    <lineage>
        <taxon>Eukaryota</taxon>
        <taxon>Fungi</taxon>
        <taxon>Dikarya</taxon>
        <taxon>Ascomycota</taxon>
        <taxon>Pezizomycotina</taxon>
        <taxon>Sordariomycetes</taxon>
        <taxon>Sordariomycetidae</taxon>
        <taxon>Sordariales</taxon>
        <taxon>Lasiosphaeriaceae</taxon>
        <taxon>Cercophora</taxon>
    </lineage>
</organism>
<evidence type="ECO:0000313" key="3">
    <source>
        <dbReference type="EMBL" id="KAK0656400.1"/>
    </source>
</evidence>
<keyword evidence="1" id="KW-0808">Transferase</keyword>
<accession>A0AA39YS25</accession>
<dbReference type="InterPro" id="IPR000182">
    <property type="entry name" value="GNAT_dom"/>
</dbReference>
<name>A0AA39YS25_9PEZI</name>
<dbReference type="PANTHER" id="PTHR13947">
    <property type="entry name" value="GNAT FAMILY N-ACETYLTRANSFERASE"/>
    <property type="match status" value="1"/>
</dbReference>
<dbReference type="EMBL" id="JAULSV010000001">
    <property type="protein sequence ID" value="KAK0656400.1"/>
    <property type="molecule type" value="Genomic_DNA"/>
</dbReference>
<dbReference type="Gene3D" id="3.40.630.30">
    <property type="match status" value="1"/>
</dbReference>
<sequence>MEELSAPTQIPSKSSPLSETIASFRDASRKLVREWGFLRSVFAESCLSPGAVHCLIEIGDARDDASLRSASNLGAELRVSQAELERIVSELVGAGCIVAVDGGDTVGGDIAYTLTPTGAQTLGAVNAYAEDQVSRSLAVVSPGSVADITAAFRVYTAALERIRGDRDIKVHAGYFPGLISSSVQMHMDYYHTRIGWGREFETGLSTTLASLVGRLDNPLNQAWCAVETLPSSNTAQREQKIIGTIFIDGEIPSRPGSARLRAFIVDGSARGLGLGRKLVGVAMAFVKQSGFKECRLTTMRSLGAARKLYEAAGFVEIAEVQKVIWGQEVGELEYVWKAETV</sequence>
<dbReference type="InterPro" id="IPR036388">
    <property type="entry name" value="WH-like_DNA-bd_sf"/>
</dbReference>
<evidence type="ECO:0000256" key="1">
    <source>
        <dbReference type="ARBA" id="ARBA00022679"/>
    </source>
</evidence>
<dbReference type="Pfam" id="PF00583">
    <property type="entry name" value="Acetyltransf_1"/>
    <property type="match status" value="1"/>
</dbReference>
<dbReference type="SUPFAM" id="SSF46785">
    <property type="entry name" value="Winged helix' DNA-binding domain"/>
    <property type="match status" value="1"/>
</dbReference>
<dbReference type="GO" id="GO:0008080">
    <property type="term" value="F:N-acetyltransferase activity"/>
    <property type="evidence" value="ECO:0007669"/>
    <property type="project" value="InterPro"/>
</dbReference>
<keyword evidence="4" id="KW-1185">Reference proteome</keyword>
<dbReference type="PANTHER" id="PTHR13947:SF37">
    <property type="entry name" value="LD18367P"/>
    <property type="match status" value="1"/>
</dbReference>
<dbReference type="SUPFAM" id="SSF55729">
    <property type="entry name" value="Acyl-CoA N-acyltransferases (Nat)"/>
    <property type="match status" value="1"/>
</dbReference>
<dbReference type="Proteomes" id="UP001174936">
    <property type="component" value="Unassembled WGS sequence"/>
</dbReference>